<dbReference type="InterPro" id="IPR036108">
    <property type="entry name" value="4pyrrol_syn_uPrphyn_synt_sf"/>
</dbReference>
<evidence type="ECO:0000256" key="2">
    <source>
        <dbReference type="ARBA" id="ARBA00008133"/>
    </source>
</evidence>
<dbReference type="EC" id="4.2.1.75" evidence="3"/>
<comment type="similarity">
    <text evidence="2">Belongs to the uroporphyrinogen-III synthase family.</text>
</comment>
<dbReference type="PANTHER" id="PTHR38042">
    <property type="entry name" value="UROPORPHYRINOGEN-III SYNTHASE, CHLOROPLASTIC"/>
    <property type="match status" value="1"/>
</dbReference>
<accession>A0A6J6EZ79</accession>
<organism evidence="10">
    <name type="scientific">freshwater metagenome</name>
    <dbReference type="NCBI Taxonomy" id="449393"/>
    <lineage>
        <taxon>unclassified sequences</taxon>
        <taxon>metagenomes</taxon>
        <taxon>ecological metagenomes</taxon>
    </lineage>
</organism>
<protein>
    <recommendedName>
        <fullName evidence="3">uroporphyrinogen-III synthase</fullName>
        <ecNumber evidence="3">4.2.1.75</ecNumber>
    </recommendedName>
    <alternativeName>
        <fullName evidence="7">Hydroxymethylbilane hydrolyase [cyclizing]</fullName>
    </alternativeName>
    <alternativeName>
        <fullName evidence="6">Uroporphyrinogen-III cosynthase</fullName>
    </alternativeName>
</protein>
<dbReference type="CDD" id="cd06578">
    <property type="entry name" value="HemD"/>
    <property type="match status" value="1"/>
</dbReference>
<dbReference type="Pfam" id="PF02602">
    <property type="entry name" value="HEM4"/>
    <property type="match status" value="1"/>
</dbReference>
<proteinExistence type="inferred from homology"/>
<gene>
    <name evidence="10" type="ORF">UFOPK1767_00298</name>
</gene>
<dbReference type="InterPro" id="IPR003754">
    <property type="entry name" value="4pyrrol_synth_uPrphyn_synth"/>
</dbReference>
<comment type="pathway">
    <text evidence="1">Porphyrin-containing compound metabolism; protoporphyrin-IX biosynthesis; coproporphyrinogen-III from 5-aminolevulinate: step 3/4.</text>
</comment>
<evidence type="ECO:0000256" key="7">
    <source>
        <dbReference type="ARBA" id="ARBA00032649"/>
    </source>
</evidence>
<evidence type="ECO:0000256" key="1">
    <source>
        <dbReference type="ARBA" id="ARBA00004772"/>
    </source>
</evidence>
<keyword evidence="4" id="KW-0456">Lyase</keyword>
<sequence length="265" mass="28040">MTDFAIREVSPTASIPVIRRLGDQTVLIPRGGRFAEDITNLLTTLGARTVVAPVVNFASADDASSLQTEFDALASGTYDWIVLTSATTVDVLQHHKVEIPESTRVAAIGETTAQALSFANIRVDFVPPTDNSSRGFINALPKGFVESTILVPHSETSEPILAAGFDERGINATFVSAYRTVGVPVSADVRARVHSGDITAILVSSGSVARQLAEQLSPIPESTAVICIGPRTAFDAQQAGLAVSHTAVERSNEALIDALLEFRDA</sequence>
<dbReference type="GO" id="GO:0006780">
    <property type="term" value="P:uroporphyrinogen III biosynthetic process"/>
    <property type="evidence" value="ECO:0007669"/>
    <property type="project" value="InterPro"/>
</dbReference>
<dbReference type="AlphaFoldDB" id="A0A6J6EZ79"/>
<evidence type="ECO:0000256" key="8">
    <source>
        <dbReference type="ARBA" id="ARBA00048617"/>
    </source>
</evidence>
<dbReference type="GO" id="GO:0004852">
    <property type="term" value="F:uroporphyrinogen-III synthase activity"/>
    <property type="evidence" value="ECO:0007669"/>
    <property type="project" value="UniProtKB-EC"/>
</dbReference>
<evidence type="ECO:0000313" key="10">
    <source>
        <dbReference type="EMBL" id="CAB4580725.1"/>
    </source>
</evidence>
<reference evidence="10" key="1">
    <citation type="submission" date="2020-05" db="EMBL/GenBank/DDBJ databases">
        <authorList>
            <person name="Chiriac C."/>
            <person name="Salcher M."/>
            <person name="Ghai R."/>
            <person name="Kavagutti S V."/>
        </authorList>
    </citation>
    <scope>NUCLEOTIDE SEQUENCE</scope>
</reference>
<evidence type="ECO:0000256" key="3">
    <source>
        <dbReference type="ARBA" id="ARBA00013109"/>
    </source>
</evidence>
<evidence type="ECO:0000259" key="9">
    <source>
        <dbReference type="Pfam" id="PF02602"/>
    </source>
</evidence>
<feature type="domain" description="Tetrapyrrole biosynthesis uroporphyrinogen III synthase" evidence="9">
    <location>
        <begin position="38"/>
        <end position="256"/>
    </location>
</feature>
<keyword evidence="5" id="KW-0627">Porphyrin biosynthesis</keyword>
<dbReference type="InterPro" id="IPR039793">
    <property type="entry name" value="UROS/Hem4"/>
</dbReference>
<evidence type="ECO:0000256" key="4">
    <source>
        <dbReference type="ARBA" id="ARBA00023239"/>
    </source>
</evidence>
<comment type="catalytic activity">
    <reaction evidence="8">
        <text>hydroxymethylbilane = uroporphyrinogen III + H2O</text>
        <dbReference type="Rhea" id="RHEA:18965"/>
        <dbReference type="ChEBI" id="CHEBI:15377"/>
        <dbReference type="ChEBI" id="CHEBI:57308"/>
        <dbReference type="ChEBI" id="CHEBI:57845"/>
        <dbReference type="EC" id="4.2.1.75"/>
    </reaction>
</comment>
<evidence type="ECO:0000256" key="6">
    <source>
        <dbReference type="ARBA" id="ARBA00031702"/>
    </source>
</evidence>
<name>A0A6J6EZ79_9ZZZZ</name>
<dbReference type="SUPFAM" id="SSF69618">
    <property type="entry name" value="HemD-like"/>
    <property type="match status" value="1"/>
</dbReference>
<evidence type="ECO:0000256" key="5">
    <source>
        <dbReference type="ARBA" id="ARBA00023244"/>
    </source>
</evidence>
<dbReference type="PANTHER" id="PTHR38042:SF1">
    <property type="entry name" value="UROPORPHYRINOGEN-III SYNTHASE, CHLOROPLASTIC"/>
    <property type="match status" value="1"/>
</dbReference>
<dbReference type="Gene3D" id="3.40.50.10090">
    <property type="match status" value="2"/>
</dbReference>
<dbReference type="EMBL" id="CAEZTZ010000023">
    <property type="protein sequence ID" value="CAB4580725.1"/>
    <property type="molecule type" value="Genomic_DNA"/>
</dbReference>